<dbReference type="AlphaFoldDB" id="A0A1L7TGQ8"/>
<dbReference type="EMBL" id="FCQH01000006">
    <property type="protein sequence ID" value="CVK94451.1"/>
    <property type="molecule type" value="Genomic_DNA"/>
</dbReference>
<proteinExistence type="predicted"/>
<protein>
    <submittedName>
        <fullName evidence="1">Uncharacterized protein</fullName>
    </submittedName>
</protein>
<sequence length="203" mass="21916">MTSSSRAVCWLGRQAPATLTCSSKSGFVNLARLRREKDPLTTGLGMGGQPIVTHKLLDLAKETIMKSLFAQGLGSEVISSLVQASLEGGFGSRSISTEVVAGLASADYNISAASRVILQEETCYEMSMIAFVGYVNTWVVGQGILNQLPTETLTQEMASEMNEGMIEKIAGQTETVMAQHARDNLDLQTVDEVLKTMREYTKA</sequence>
<dbReference type="Proteomes" id="UP000184255">
    <property type="component" value="Unassembled WGS sequence"/>
</dbReference>
<accession>A0A1L7TGQ8</accession>
<comment type="caution">
    <text evidence="1">The sequence shown here is derived from an EMBL/GenBank/DDBJ whole genome shotgun (WGS) entry which is preliminary data.</text>
</comment>
<keyword evidence="2" id="KW-1185">Reference proteome</keyword>
<dbReference type="VEuPathDB" id="FungiDB:FMAN_16130"/>
<organism evidence="1 2">
    <name type="scientific">Fusarium mangiferae</name>
    <name type="common">Mango malformation disease fungus</name>
    <dbReference type="NCBI Taxonomy" id="192010"/>
    <lineage>
        <taxon>Eukaryota</taxon>
        <taxon>Fungi</taxon>
        <taxon>Dikarya</taxon>
        <taxon>Ascomycota</taxon>
        <taxon>Pezizomycotina</taxon>
        <taxon>Sordariomycetes</taxon>
        <taxon>Hypocreomycetidae</taxon>
        <taxon>Hypocreales</taxon>
        <taxon>Nectriaceae</taxon>
        <taxon>Fusarium</taxon>
        <taxon>Fusarium fujikuroi species complex</taxon>
    </lineage>
</organism>
<dbReference type="GeneID" id="65094922"/>
<dbReference type="RefSeq" id="XP_041682851.1">
    <property type="nucleotide sequence ID" value="XM_041832381.1"/>
</dbReference>
<gene>
    <name evidence="1" type="ORF">FMAN_16130</name>
</gene>
<evidence type="ECO:0000313" key="1">
    <source>
        <dbReference type="EMBL" id="CVK94451.1"/>
    </source>
</evidence>
<reference evidence="2" key="1">
    <citation type="journal article" date="2016" name="Genome Biol. Evol.">
        <title>Comparative 'omics' of the Fusarium fujikuroi species complex highlights differences in genetic potential and metabolite synthesis.</title>
        <authorList>
            <person name="Niehaus E.-M."/>
            <person name="Muensterkoetter M."/>
            <person name="Proctor R.H."/>
            <person name="Brown D.W."/>
            <person name="Sharon A."/>
            <person name="Idan Y."/>
            <person name="Oren-Young L."/>
            <person name="Sieber C.M."/>
            <person name="Novak O."/>
            <person name="Pencik A."/>
            <person name="Tarkowska D."/>
            <person name="Hromadova K."/>
            <person name="Freeman S."/>
            <person name="Maymon M."/>
            <person name="Elazar M."/>
            <person name="Youssef S.A."/>
            <person name="El-Shabrawy E.S.M."/>
            <person name="Shalaby A.B.A."/>
            <person name="Houterman P."/>
            <person name="Brock N.L."/>
            <person name="Burkhardt I."/>
            <person name="Tsavkelova E.A."/>
            <person name="Dickschat J.S."/>
            <person name="Galuszka P."/>
            <person name="Gueldener U."/>
            <person name="Tudzynski B."/>
        </authorList>
    </citation>
    <scope>NUCLEOTIDE SEQUENCE [LARGE SCALE GENOMIC DNA]</scope>
    <source>
        <strain evidence="2">MRC7560</strain>
    </source>
</reference>
<evidence type="ECO:0000313" key="2">
    <source>
        <dbReference type="Proteomes" id="UP000184255"/>
    </source>
</evidence>
<name>A0A1L7TGQ8_FUSMA</name>